<reference evidence="1" key="1">
    <citation type="submission" date="2014-09" db="EMBL/GenBank/DDBJ databases">
        <authorList>
            <person name="Magalhaes I.L.F."/>
            <person name="Oliveira U."/>
            <person name="Santos F.R."/>
            <person name="Vidigal T.H.D.A."/>
            <person name="Brescovit A.D."/>
            <person name="Santos A.J."/>
        </authorList>
    </citation>
    <scope>NUCLEOTIDE SEQUENCE</scope>
    <source>
        <tissue evidence="1">Shoot tissue taken approximately 20 cm above the soil surface</tissue>
    </source>
</reference>
<accession>A0A0A9DES2</accession>
<dbReference type="EMBL" id="GBRH01212727">
    <property type="protein sequence ID" value="JAD85168.1"/>
    <property type="molecule type" value="Transcribed_RNA"/>
</dbReference>
<protein>
    <submittedName>
        <fullName evidence="1">Uncharacterized protein</fullName>
    </submittedName>
</protein>
<dbReference type="AlphaFoldDB" id="A0A0A9DES2"/>
<reference evidence="1" key="2">
    <citation type="journal article" date="2015" name="Data Brief">
        <title>Shoot transcriptome of the giant reed, Arundo donax.</title>
        <authorList>
            <person name="Barrero R.A."/>
            <person name="Guerrero F.D."/>
            <person name="Moolhuijzen P."/>
            <person name="Goolsby J.A."/>
            <person name="Tidwell J."/>
            <person name="Bellgard S.E."/>
            <person name="Bellgard M.I."/>
        </authorList>
    </citation>
    <scope>NUCLEOTIDE SEQUENCE</scope>
    <source>
        <tissue evidence="1">Shoot tissue taken approximately 20 cm above the soil surface</tissue>
    </source>
</reference>
<evidence type="ECO:0000313" key="1">
    <source>
        <dbReference type="EMBL" id="JAD85168.1"/>
    </source>
</evidence>
<sequence length="33" mass="3842">MSSRRIVIWVARTRFSLPFFSPEEGHADYDSIA</sequence>
<name>A0A0A9DES2_ARUDO</name>
<proteinExistence type="predicted"/>
<organism evidence="1">
    <name type="scientific">Arundo donax</name>
    <name type="common">Giant reed</name>
    <name type="synonym">Donax arundinaceus</name>
    <dbReference type="NCBI Taxonomy" id="35708"/>
    <lineage>
        <taxon>Eukaryota</taxon>
        <taxon>Viridiplantae</taxon>
        <taxon>Streptophyta</taxon>
        <taxon>Embryophyta</taxon>
        <taxon>Tracheophyta</taxon>
        <taxon>Spermatophyta</taxon>
        <taxon>Magnoliopsida</taxon>
        <taxon>Liliopsida</taxon>
        <taxon>Poales</taxon>
        <taxon>Poaceae</taxon>
        <taxon>PACMAD clade</taxon>
        <taxon>Arundinoideae</taxon>
        <taxon>Arundineae</taxon>
        <taxon>Arundo</taxon>
    </lineage>
</organism>